<protein>
    <submittedName>
        <fullName evidence="2">FHA domain protein</fullName>
    </submittedName>
</protein>
<dbReference type="PROSITE" id="PS50006">
    <property type="entry name" value="FHA_DOMAIN"/>
    <property type="match status" value="1"/>
</dbReference>
<dbReference type="PATRIC" id="fig|292563.3.peg.2297"/>
<dbReference type="BioCyc" id="CSTA292563:G1353-2205-MONOMER"/>
<dbReference type="EMBL" id="CP003940">
    <property type="protein sequence ID" value="AFZ48150.1"/>
    <property type="molecule type" value="Genomic_DNA"/>
</dbReference>
<dbReference type="SUPFAM" id="SSF49879">
    <property type="entry name" value="SMAD/FHA domain"/>
    <property type="match status" value="1"/>
</dbReference>
<dbReference type="InterPro" id="IPR036188">
    <property type="entry name" value="FAD/NAD-bd_sf"/>
</dbReference>
<dbReference type="HOGENOM" id="CLU_017353_0_0_3"/>
<dbReference type="Gene3D" id="3.50.50.60">
    <property type="entry name" value="FAD/NAD(P)-binding domain"/>
    <property type="match status" value="1"/>
</dbReference>
<dbReference type="AlphaFoldDB" id="K9YP08"/>
<dbReference type="SMART" id="SM00240">
    <property type="entry name" value="FHA"/>
    <property type="match status" value="1"/>
</dbReference>
<dbReference type="SUPFAM" id="SSF51905">
    <property type="entry name" value="FAD/NAD(P)-binding domain"/>
    <property type="match status" value="1"/>
</dbReference>
<name>K9YP08_CYASC</name>
<dbReference type="KEGG" id="csn:Cyast_2201"/>
<dbReference type="CDD" id="cd00060">
    <property type="entry name" value="FHA"/>
    <property type="match status" value="1"/>
</dbReference>
<dbReference type="Proteomes" id="UP000010483">
    <property type="component" value="Chromosome"/>
</dbReference>
<gene>
    <name evidence="2" type="ordered locus">Cyast_2201</name>
</gene>
<keyword evidence="3" id="KW-1185">Reference proteome</keyword>
<dbReference type="InterPro" id="IPR000253">
    <property type="entry name" value="FHA_dom"/>
</dbReference>
<dbReference type="eggNOG" id="COG1716">
    <property type="taxonomic scope" value="Bacteria"/>
</dbReference>
<dbReference type="Pfam" id="PF00498">
    <property type="entry name" value="FHA"/>
    <property type="match status" value="1"/>
</dbReference>
<feature type="domain" description="FHA" evidence="1">
    <location>
        <begin position="24"/>
        <end position="85"/>
    </location>
</feature>
<sequence>MEIKLVTENPVTEEQEEQIFSLPIVIGRDRSQLPDKIDNQQSTPITLLDSQNLISRFHATIKQSNHEIILEDRSSNGTFISNQRIHQQSHPLNNGDIITIGNYSITIAWGLPPTVLMPTSTSTILSPDLQPYSPQKSQQEDDRTSTIIFDPETDLIQPQANLTATPAVPQNTFPPAHIFQDEKISLSALQRTNLPIQEVTYLSVGGGLGSFVYADHLRIAGVEAEKIAVVGLNPIPYGRYERLLRNCQIFRYKRIRSGSDSCPDNLWGWPGYALREAWREFFAGHFNLAFTCLWQVFAEPVLADTYTPIADNVFNSIDREGKRIGWEKMFYQGSVRAIRKTEDGRYCIAYSASKPGQTDHRFIITNFVHICTGYPALKLLPDLQRYRDDTGDLKSVVQGYEPHDHVYEQLERKGGTVIIRGSGIVASQIMDRLYLAYKANPKLKIIHMNREPRKGSKYGMAQRAVENDWEFQPYNWPKATWGGDMRKMIEEATPHRRRELLQIWGGTTTSSRKPWRRLVKQGLQEGWYEIRYGLVKEVKPDVNGGVISTLLTNKGENTIHADFIIDCTGLVSDPLQNPLLNDLVNHYQLSLNIQGRLDVENDFEIKKMRNGNGKVFANGIITLGGPYAGVDTFLGLQYSAHRIIESLALLNAPDINYISGVHSLIQWLKWARNEKP</sequence>
<evidence type="ECO:0000313" key="2">
    <source>
        <dbReference type="EMBL" id="AFZ48150.1"/>
    </source>
</evidence>
<proteinExistence type="predicted"/>
<accession>K9YP08</accession>
<evidence type="ECO:0000259" key="1">
    <source>
        <dbReference type="PROSITE" id="PS50006"/>
    </source>
</evidence>
<reference evidence="3" key="1">
    <citation type="journal article" date="2013" name="Proc. Natl. Acad. Sci. U.S.A.">
        <title>Improving the coverage of the cyanobacterial phylum using diversity-driven genome sequencing.</title>
        <authorList>
            <person name="Shih P.M."/>
            <person name="Wu D."/>
            <person name="Latifi A."/>
            <person name="Axen S.D."/>
            <person name="Fewer D.P."/>
            <person name="Talla E."/>
            <person name="Calteau A."/>
            <person name="Cai F."/>
            <person name="Tandeau de Marsac N."/>
            <person name="Rippka R."/>
            <person name="Herdman M."/>
            <person name="Sivonen K."/>
            <person name="Coursin T."/>
            <person name="Laurent T."/>
            <person name="Goodwin L."/>
            <person name="Nolan M."/>
            <person name="Davenport K.W."/>
            <person name="Han C.S."/>
            <person name="Rubin E.M."/>
            <person name="Eisen J.A."/>
            <person name="Woyke T."/>
            <person name="Gugger M."/>
            <person name="Kerfeld C.A."/>
        </authorList>
    </citation>
    <scope>NUCLEOTIDE SEQUENCE [LARGE SCALE GENOMIC DNA]</scope>
    <source>
        <strain evidence="3">ATCC 29140 / PCC 7202</strain>
    </source>
</reference>
<dbReference type="InterPro" id="IPR008984">
    <property type="entry name" value="SMAD_FHA_dom_sf"/>
</dbReference>
<evidence type="ECO:0000313" key="3">
    <source>
        <dbReference type="Proteomes" id="UP000010483"/>
    </source>
</evidence>
<organism evidence="2 3">
    <name type="scientific">Cyanobacterium stanieri (strain ATCC 29140 / PCC 7202)</name>
    <dbReference type="NCBI Taxonomy" id="292563"/>
    <lineage>
        <taxon>Bacteria</taxon>
        <taxon>Bacillati</taxon>
        <taxon>Cyanobacteriota</taxon>
        <taxon>Cyanophyceae</taxon>
        <taxon>Oscillatoriophycideae</taxon>
        <taxon>Chroococcales</taxon>
        <taxon>Geminocystaceae</taxon>
        <taxon>Cyanobacterium</taxon>
    </lineage>
</organism>
<dbReference type="STRING" id="292563.Cyast_2201"/>
<dbReference type="Gene3D" id="2.60.200.20">
    <property type="match status" value="1"/>
</dbReference>